<comment type="similarity">
    <text evidence="1">Belongs to the Rieske iron-sulfur protein family.</text>
</comment>
<comment type="caution">
    <text evidence="17">The sequence shown here is derived from an EMBL/GenBank/DDBJ whole genome shotgun (WGS) entry which is preliminary data.</text>
</comment>
<evidence type="ECO:0000256" key="1">
    <source>
        <dbReference type="ARBA" id="ARBA00010651"/>
    </source>
</evidence>
<dbReference type="PROSITE" id="PS51318">
    <property type="entry name" value="TAT"/>
    <property type="match status" value="1"/>
</dbReference>
<evidence type="ECO:0000313" key="17">
    <source>
        <dbReference type="EMBL" id="PRX41150.1"/>
    </source>
</evidence>
<dbReference type="GO" id="GO:0046872">
    <property type="term" value="F:metal ion binding"/>
    <property type="evidence" value="ECO:0007669"/>
    <property type="project" value="UniProtKB-KW"/>
</dbReference>
<protein>
    <recommendedName>
        <fullName evidence="12">Menaquinol:cytochrome c reductase iron-sulfur subunit</fullName>
    </recommendedName>
    <alternativeName>
        <fullName evidence="14">Cytochrome bc complex, iron-sulfur subunit</fullName>
    </alternativeName>
    <alternativeName>
        <fullName evidence="13">Rieske iron-sulfur protein QcrA</fullName>
    </alternativeName>
</protein>
<dbReference type="Proteomes" id="UP000237797">
    <property type="component" value="Unassembled WGS sequence"/>
</dbReference>
<dbReference type="InterPro" id="IPR017941">
    <property type="entry name" value="Rieske_2Fe-2S"/>
</dbReference>
<evidence type="ECO:0000256" key="9">
    <source>
        <dbReference type="ARBA" id="ARBA00023157"/>
    </source>
</evidence>
<dbReference type="RefSeq" id="WP_245891414.1">
    <property type="nucleotide sequence ID" value="NZ_PVNE01000008.1"/>
</dbReference>
<keyword evidence="7" id="KW-0408">Iron</keyword>
<evidence type="ECO:0000256" key="3">
    <source>
        <dbReference type="ARBA" id="ARBA00022714"/>
    </source>
</evidence>
<organism evidence="17 18">
    <name type="scientific">Planifilum fimeticola</name>
    <dbReference type="NCBI Taxonomy" id="201975"/>
    <lineage>
        <taxon>Bacteria</taxon>
        <taxon>Bacillati</taxon>
        <taxon>Bacillota</taxon>
        <taxon>Bacilli</taxon>
        <taxon>Bacillales</taxon>
        <taxon>Thermoactinomycetaceae</taxon>
        <taxon>Planifilum</taxon>
    </lineage>
</organism>
<dbReference type="Pfam" id="PF00355">
    <property type="entry name" value="Rieske"/>
    <property type="match status" value="1"/>
</dbReference>
<dbReference type="InterPro" id="IPR036922">
    <property type="entry name" value="Rieske_2Fe-2S_sf"/>
</dbReference>
<reference evidence="17 18" key="1">
    <citation type="submission" date="2018-03" db="EMBL/GenBank/DDBJ databases">
        <title>Genomic Encyclopedia of Archaeal and Bacterial Type Strains, Phase II (KMG-II): from individual species to whole genera.</title>
        <authorList>
            <person name="Goeker M."/>
        </authorList>
    </citation>
    <scope>NUCLEOTIDE SEQUENCE [LARGE SCALE GENOMIC DNA]</scope>
    <source>
        <strain evidence="17 18">DSM 44946</strain>
    </source>
</reference>
<dbReference type="InterPro" id="IPR014349">
    <property type="entry name" value="Rieske_Fe-S_prot"/>
</dbReference>
<dbReference type="PANTHER" id="PTHR10134">
    <property type="entry name" value="CYTOCHROME B-C1 COMPLEX SUBUNIT RIESKE, MITOCHONDRIAL"/>
    <property type="match status" value="1"/>
</dbReference>
<dbReference type="EMBL" id="PVNE01000008">
    <property type="protein sequence ID" value="PRX41150.1"/>
    <property type="molecule type" value="Genomic_DNA"/>
</dbReference>
<evidence type="ECO:0000256" key="12">
    <source>
        <dbReference type="ARBA" id="ARBA00067741"/>
    </source>
</evidence>
<keyword evidence="15" id="KW-1133">Transmembrane helix</keyword>
<dbReference type="FunFam" id="2.102.10.10:FF:000006">
    <property type="entry name" value="Menaquinol-cytochrome c reductase, iron-sulfur subunit"/>
    <property type="match status" value="1"/>
</dbReference>
<evidence type="ECO:0000256" key="5">
    <source>
        <dbReference type="ARBA" id="ARBA00022982"/>
    </source>
</evidence>
<dbReference type="SUPFAM" id="SSF50022">
    <property type="entry name" value="ISP domain"/>
    <property type="match status" value="1"/>
</dbReference>
<keyword evidence="18" id="KW-1185">Reference proteome</keyword>
<dbReference type="GO" id="GO:0016705">
    <property type="term" value="F:oxidoreductase activity, acting on paired donors, with incorporation or reduction of molecular oxygen"/>
    <property type="evidence" value="ECO:0007669"/>
    <property type="project" value="UniProtKB-ARBA"/>
</dbReference>
<evidence type="ECO:0000256" key="13">
    <source>
        <dbReference type="ARBA" id="ARBA00075320"/>
    </source>
</evidence>
<dbReference type="PROSITE" id="PS51296">
    <property type="entry name" value="RIESKE"/>
    <property type="match status" value="1"/>
</dbReference>
<keyword evidence="4" id="KW-0479">Metal-binding</keyword>
<keyword evidence="5" id="KW-0249">Electron transport</keyword>
<feature type="domain" description="Rieske" evidence="16">
    <location>
        <begin position="70"/>
        <end position="168"/>
    </location>
</feature>
<evidence type="ECO:0000256" key="4">
    <source>
        <dbReference type="ARBA" id="ARBA00022723"/>
    </source>
</evidence>
<comment type="function">
    <text evidence="10">Component of the menaquinol:cytochrome c reductase complex. The Rieske protein is a high potential 2Fe-2S protein.</text>
</comment>
<keyword evidence="8" id="KW-0411">Iron-sulfur</keyword>
<evidence type="ECO:0000256" key="14">
    <source>
        <dbReference type="ARBA" id="ARBA00076330"/>
    </source>
</evidence>
<evidence type="ECO:0000256" key="2">
    <source>
        <dbReference type="ARBA" id="ARBA00022448"/>
    </source>
</evidence>
<gene>
    <name evidence="17" type="ORF">CLV97_10880</name>
</gene>
<sequence length="177" mass="20208">MGDKEKGRRSEGISRRRFLTYTLGGTGAFLASTALYPMVRFSADPFLKREEERASFVDVGPVDQFSETYKFVRFFVKRKDGWYHPEKGFERTAWVRRSASGDILALSPVCKHLNCTVKWEGNPRFKSEFFCPCHGGRYDENGVNIPGTPPAAPLDRYETKVEKGRLYLGKIVPRTRG</sequence>
<keyword evidence="3" id="KW-0001">2Fe-2S</keyword>
<dbReference type="CDD" id="cd03467">
    <property type="entry name" value="Rieske"/>
    <property type="match status" value="1"/>
</dbReference>
<comment type="subunit">
    <text evidence="11">The main subunits of the menaquinol:cytochrome c complex are a Rieske-type iron-sulfur protein (QcrA), a cytochrome b (QcrB) and a cytochrome c (QcrC).</text>
</comment>
<keyword evidence="2" id="KW-0813">Transport</keyword>
<evidence type="ECO:0000259" key="16">
    <source>
        <dbReference type="PROSITE" id="PS51296"/>
    </source>
</evidence>
<accession>A0A2T0LFW9</accession>
<keyword evidence="15" id="KW-0472">Membrane</keyword>
<keyword evidence="6" id="KW-0560">Oxidoreductase</keyword>
<feature type="transmembrane region" description="Helical" evidence="15">
    <location>
        <begin position="18"/>
        <end position="39"/>
    </location>
</feature>
<evidence type="ECO:0000256" key="11">
    <source>
        <dbReference type="ARBA" id="ARBA00064458"/>
    </source>
</evidence>
<keyword evidence="15" id="KW-0812">Transmembrane</keyword>
<dbReference type="GO" id="GO:0004497">
    <property type="term" value="F:monooxygenase activity"/>
    <property type="evidence" value="ECO:0007669"/>
    <property type="project" value="UniProtKB-ARBA"/>
</dbReference>
<evidence type="ECO:0000256" key="10">
    <source>
        <dbReference type="ARBA" id="ARBA00055683"/>
    </source>
</evidence>
<dbReference type="GO" id="GO:0051537">
    <property type="term" value="F:2 iron, 2 sulfur cluster binding"/>
    <property type="evidence" value="ECO:0007669"/>
    <property type="project" value="UniProtKB-KW"/>
</dbReference>
<dbReference type="InterPro" id="IPR006311">
    <property type="entry name" value="TAT_signal"/>
</dbReference>
<evidence type="ECO:0000256" key="8">
    <source>
        <dbReference type="ARBA" id="ARBA00023014"/>
    </source>
</evidence>
<dbReference type="Gene3D" id="2.102.10.10">
    <property type="entry name" value="Rieske [2Fe-2S] iron-sulphur domain"/>
    <property type="match status" value="1"/>
</dbReference>
<keyword evidence="9" id="KW-1015">Disulfide bond</keyword>
<dbReference type="AlphaFoldDB" id="A0A2T0LFW9"/>
<evidence type="ECO:0000256" key="6">
    <source>
        <dbReference type="ARBA" id="ARBA00023002"/>
    </source>
</evidence>
<evidence type="ECO:0000313" key="18">
    <source>
        <dbReference type="Proteomes" id="UP000237797"/>
    </source>
</evidence>
<name>A0A2T0LFW9_9BACL</name>
<evidence type="ECO:0000256" key="7">
    <source>
        <dbReference type="ARBA" id="ARBA00023004"/>
    </source>
</evidence>
<proteinExistence type="inferred from homology"/>
<evidence type="ECO:0000256" key="15">
    <source>
        <dbReference type="SAM" id="Phobius"/>
    </source>
</evidence>